<dbReference type="InterPro" id="IPR000300">
    <property type="entry name" value="IPPc"/>
</dbReference>
<protein>
    <submittedName>
        <fullName evidence="2">INPP5J</fullName>
    </submittedName>
</protein>
<dbReference type="PANTHER" id="PTHR11200">
    <property type="entry name" value="INOSITOL 5-PHOSPHATASE"/>
    <property type="match status" value="1"/>
</dbReference>
<dbReference type="Proteomes" id="UP001235939">
    <property type="component" value="Chromosome 02"/>
</dbReference>
<dbReference type="InterPro" id="IPR046985">
    <property type="entry name" value="IP5"/>
</dbReference>
<sequence length="291" mass="33806">MSAADSFCLMCRLQEVSVKPQDLIVDILFTDPWLHQYKHVLHRWNYVRFRYVRLQGIMIMAFCKRQHLTHLRGIQTDYTRTGFGGMWGNKGGTSLRFSVYGCSVCVVNSHLASGDDFVKQRIEDYNSIMEKQKFIDPQTRSILSHDYVFWMGDLNFRFDQLDTEEVVSLIDSSNYLALHSHDQLGEVMASGEAFSEFTESPPLFPPTYKFEIDSCNYNLRSAVLPPSDLLFNCYCCGRRKPAWTDRILFRYTKNAYSNVLLGLKQNNYCSHHNYTQSDHKPVFSSFNIKVS</sequence>
<dbReference type="SUPFAM" id="SSF56219">
    <property type="entry name" value="DNase I-like"/>
    <property type="match status" value="1"/>
</dbReference>
<keyword evidence="3" id="KW-1185">Reference proteome</keyword>
<dbReference type="Pfam" id="PF22669">
    <property type="entry name" value="Exo_endo_phos2"/>
    <property type="match status" value="1"/>
</dbReference>
<evidence type="ECO:0000313" key="2">
    <source>
        <dbReference type="EMBL" id="UYV63501.1"/>
    </source>
</evidence>
<organism evidence="2 3">
    <name type="scientific">Cordylochernes scorpioides</name>
    <dbReference type="NCBI Taxonomy" id="51811"/>
    <lineage>
        <taxon>Eukaryota</taxon>
        <taxon>Metazoa</taxon>
        <taxon>Ecdysozoa</taxon>
        <taxon>Arthropoda</taxon>
        <taxon>Chelicerata</taxon>
        <taxon>Arachnida</taxon>
        <taxon>Pseudoscorpiones</taxon>
        <taxon>Cheliferoidea</taxon>
        <taxon>Chernetidae</taxon>
        <taxon>Cordylochernes</taxon>
    </lineage>
</organism>
<gene>
    <name evidence="2" type="ORF">LAZ67_2004318</name>
</gene>
<dbReference type="PANTHER" id="PTHR11200:SF275">
    <property type="entry name" value="LD06095P"/>
    <property type="match status" value="1"/>
</dbReference>
<dbReference type="Gene3D" id="3.60.10.10">
    <property type="entry name" value="Endonuclease/exonuclease/phosphatase"/>
    <property type="match status" value="1"/>
</dbReference>
<evidence type="ECO:0000259" key="1">
    <source>
        <dbReference type="SMART" id="SM00128"/>
    </source>
</evidence>
<feature type="domain" description="Inositol polyphosphate-related phosphatase" evidence="1">
    <location>
        <begin position="1"/>
        <end position="291"/>
    </location>
</feature>
<accession>A0ABY6K3S3</accession>
<proteinExistence type="predicted"/>
<dbReference type="InterPro" id="IPR036691">
    <property type="entry name" value="Endo/exonu/phosph_ase_sf"/>
</dbReference>
<dbReference type="EMBL" id="CP092864">
    <property type="protein sequence ID" value="UYV63501.1"/>
    <property type="molecule type" value="Genomic_DNA"/>
</dbReference>
<reference evidence="2 3" key="1">
    <citation type="submission" date="2022-01" db="EMBL/GenBank/DDBJ databases">
        <title>A chromosomal length assembly of Cordylochernes scorpioides.</title>
        <authorList>
            <person name="Zeh D."/>
            <person name="Zeh J."/>
        </authorList>
    </citation>
    <scope>NUCLEOTIDE SEQUENCE [LARGE SCALE GENOMIC DNA]</scope>
    <source>
        <strain evidence="2">IN4F17</strain>
        <tissue evidence="2">Whole Body</tissue>
    </source>
</reference>
<name>A0ABY6K3S3_9ARAC</name>
<dbReference type="SMART" id="SM00128">
    <property type="entry name" value="IPPc"/>
    <property type="match status" value="1"/>
</dbReference>
<evidence type="ECO:0000313" key="3">
    <source>
        <dbReference type="Proteomes" id="UP001235939"/>
    </source>
</evidence>